<dbReference type="EMBL" id="CP107006">
    <property type="protein sequence ID" value="UYQ94015.1"/>
    <property type="molecule type" value="Genomic_DNA"/>
</dbReference>
<gene>
    <name evidence="3" type="ORF">MKQ68_02775</name>
</gene>
<feature type="region of interest" description="Disordered" evidence="1">
    <location>
        <begin position="1"/>
        <end position="21"/>
    </location>
</feature>
<reference evidence="3" key="1">
    <citation type="submission" date="2022-10" db="EMBL/GenBank/DDBJ databases">
        <title>Chitinophaga sp. nov., isolated from soil.</title>
        <authorList>
            <person name="Jeon C.O."/>
        </authorList>
    </citation>
    <scope>NUCLEOTIDE SEQUENCE</scope>
    <source>
        <strain evidence="3">R8</strain>
    </source>
</reference>
<dbReference type="Proteomes" id="UP001162741">
    <property type="component" value="Chromosome"/>
</dbReference>
<evidence type="ECO:0000256" key="2">
    <source>
        <dbReference type="SAM" id="Phobius"/>
    </source>
</evidence>
<evidence type="ECO:0000313" key="4">
    <source>
        <dbReference type="Proteomes" id="UP001162741"/>
    </source>
</evidence>
<keyword evidence="2" id="KW-0472">Membrane</keyword>
<accession>A0ABY6J3D7</accession>
<evidence type="ECO:0000313" key="3">
    <source>
        <dbReference type="EMBL" id="UYQ94015.1"/>
    </source>
</evidence>
<name>A0ABY6J3D7_9BACT</name>
<evidence type="ECO:0000256" key="1">
    <source>
        <dbReference type="SAM" id="MobiDB-lite"/>
    </source>
</evidence>
<keyword evidence="4" id="KW-1185">Reference proteome</keyword>
<proteinExistence type="predicted"/>
<sequence length="144" mass="16138">MTSQSSKPNNGNNNLPTTEIMQQWLQNQKEEQKTKQLELEIQKDENQKTFELAKENLKLQAEYMKDAPRHLLKRNFLVLGFFTIILLIVVGFMGYCVYLGKADIAMRILEVVSTAILSGGGGYFAGKNAKQKKGGGPSDDLPQD</sequence>
<protein>
    <submittedName>
        <fullName evidence="3">Uncharacterized protein</fullName>
    </submittedName>
</protein>
<keyword evidence="2" id="KW-1133">Transmembrane helix</keyword>
<keyword evidence="2" id="KW-0812">Transmembrane</keyword>
<organism evidence="3 4">
    <name type="scientific">Chitinophaga horti</name>
    <dbReference type="NCBI Taxonomy" id="2920382"/>
    <lineage>
        <taxon>Bacteria</taxon>
        <taxon>Pseudomonadati</taxon>
        <taxon>Bacteroidota</taxon>
        <taxon>Chitinophagia</taxon>
        <taxon>Chitinophagales</taxon>
        <taxon>Chitinophagaceae</taxon>
        <taxon>Chitinophaga</taxon>
    </lineage>
</organism>
<dbReference type="RefSeq" id="WP_244845273.1">
    <property type="nucleotide sequence ID" value="NZ_CP107006.1"/>
</dbReference>
<feature type="transmembrane region" description="Helical" evidence="2">
    <location>
        <begin position="76"/>
        <end position="98"/>
    </location>
</feature>
<feature type="transmembrane region" description="Helical" evidence="2">
    <location>
        <begin position="104"/>
        <end position="125"/>
    </location>
</feature>